<dbReference type="Proteomes" id="UP000237144">
    <property type="component" value="Unassembled WGS sequence"/>
</dbReference>
<proteinExistence type="predicted"/>
<keyword evidence="2" id="KW-1185">Reference proteome</keyword>
<organism evidence="1 2">
    <name type="scientific">Rhodotorula taiwanensis</name>
    <dbReference type="NCBI Taxonomy" id="741276"/>
    <lineage>
        <taxon>Eukaryota</taxon>
        <taxon>Fungi</taxon>
        <taxon>Dikarya</taxon>
        <taxon>Basidiomycota</taxon>
        <taxon>Pucciniomycotina</taxon>
        <taxon>Microbotryomycetes</taxon>
        <taxon>Sporidiobolales</taxon>
        <taxon>Sporidiobolaceae</taxon>
        <taxon>Rhodotorula</taxon>
    </lineage>
</organism>
<reference evidence="1 2" key="1">
    <citation type="journal article" date="2018" name="Front. Microbiol.">
        <title>Prospects for Fungal Bioremediation of Acidic Radioactive Waste Sites: Characterization and Genome Sequence of Rhodotorula taiwanensis MD1149.</title>
        <authorList>
            <person name="Tkavc R."/>
            <person name="Matrosova V.Y."/>
            <person name="Grichenko O.E."/>
            <person name="Gostincar C."/>
            <person name="Volpe R.P."/>
            <person name="Klimenkova P."/>
            <person name="Gaidamakova E.K."/>
            <person name="Zhou C.E."/>
            <person name="Stewart B.J."/>
            <person name="Lyman M.G."/>
            <person name="Malfatti S.A."/>
            <person name="Rubinfeld B."/>
            <person name="Courtot M."/>
            <person name="Singh J."/>
            <person name="Dalgard C.L."/>
            <person name="Hamilton T."/>
            <person name="Frey K.G."/>
            <person name="Gunde-Cimerman N."/>
            <person name="Dugan L."/>
            <person name="Daly M.J."/>
        </authorList>
    </citation>
    <scope>NUCLEOTIDE SEQUENCE [LARGE SCALE GENOMIC DNA]</scope>
    <source>
        <strain evidence="1 2">MD1149</strain>
    </source>
</reference>
<evidence type="ECO:0000313" key="1">
    <source>
        <dbReference type="EMBL" id="POY72237.1"/>
    </source>
</evidence>
<comment type="caution">
    <text evidence="1">The sequence shown here is derived from an EMBL/GenBank/DDBJ whole genome shotgun (WGS) entry which is preliminary data.</text>
</comment>
<accession>A0A2S5B639</accession>
<protein>
    <recommendedName>
        <fullName evidence="3">F-box domain-containing protein</fullName>
    </recommendedName>
</protein>
<sequence>MSGTAPLATPPLLRLPDELLADIAKQLPPFVIGGAKEWRSRLAFENACRRIRAIVRPVRCRDVTIIPTGQFVLQRIQLLRDYSQHLRELSVEWNGGSGPSLHPLVDAFAYTLRLHAPTIAIRAKVEHSSALEFKNLSKLVHLQIPHGIFLPTVPSLPALHELRIIRLEAVDVVRIANCFAQSLESLVFDTIAAPTSTQDLPVLLPHLHTIRCNSRAMSSLYLADYFSAQTPIETIAVHASILIDNNAFMRDLKRFTASQHRQSLKRIHFFRACGYLHFSDATDTAACASERLGVHEQDFWRWYAPHRQWINDNGIDVTVDFRHGPDEYLETDE</sequence>
<evidence type="ECO:0008006" key="3">
    <source>
        <dbReference type="Google" id="ProtNLM"/>
    </source>
</evidence>
<dbReference type="AlphaFoldDB" id="A0A2S5B639"/>
<evidence type="ECO:0000313" key="2">
    <source>
        <dbReference type="Proteomes" id="UP000237144"/>
    </source>
</evidence>
<dbReference type="EMBL" id="PJQD01000055">
    <property type="protein sequence ID" value="POY72237.1"/>
    <property type="molecule type" value="Genomic_DNA"/>
</dbReference>
<name>A0A2S5B639_9BASI</name>
<gene>
    <name evidence="1" type="ORF">BMF94_4743</name>
</gene>